<name>A0A6H1NYM4_PRIMG</name>
<evidence type="ECO:0000259" key="2">
    <source>
        <dbReference type="Pfam" id="PF00535"/>
    </source>
</evidence>
<dbReference type="GO" id="GO:0016758">
    <property type="term" value="F:hexosyltransferase activity"/>
    <property type="evidence" value="ECO:0007669"/>
    <property type="project" value="UniProtKB-ARBA"/>
</dbReference>
<organism evidence="3 4">
    <name type="scientific">Priestia megaterium</name>
    <name type="common">Bacillus megaterium</name>
    <dbReference type="NCBI Taxonomy" id="1404"/>
    <lineage>
        <taxon>Bacteria</taxon>
        <taxon>Bacillati</taxon>
        <taxon>Bacillota</taxon>
        <taxon>Bacilli</taxon>
        <taxon>Bacillales</taxon>
        <taxon>Bacillaceae</taxon>
        <taxon>Priestia</taxon>
    </lineage>
</organism>
<comment type="similarity">
    <text evidence="1">Belongs to the glycosyltransferase 2 family.</text>
</comment>
<dbReference type="Pfam" id="PF00535">
    <property type="entry name" value="Glycos_transf_2"/>
    <property type="match status" value="1"/>
</dbReference>
<dbReference type="SUPFAM" id="SSF53448">
    <property type="entry name" value="Nucleotide-diphospho-sugar transferases"/>
    <property type="match status" value="1"/>
</dbReference>
<dbReference type="InterPro" id="IPR029044">
    <property type="entry name" value="Nucleotide-diphossugar_trans"/>
</dbReference>
<protein>
    <submittedName>
        <fullName evidence="3">Glycosyltransferase</fullName>
    </submittedName>
</protein>
<reference evidence="3 4" key="2">
    <citation type="submission" date="2020-04" db="EMBL/GenBank/DDBJ databases">
        <authorList>
            <person name="Fomenkov A."/>
            <person name="Anton B.P."/>
            <person name="Roberts R.J."/>
        </authorList>
    </citation>
    <scope>NUCLEOTIDE SEQUENCE [LARGE SCALE GENOMIC DNA]</scope>
    <source>
        <strain evidence="3 4">S2</strain>
    </source>
</reference>
<dbReference type="Gene3D" id="3.90.550.10">
    <property type="entry name" value="Spore Coat Polysaccharide Biosynthesis Protein SpsA, Chain A"/>
    <property type="match status" value="1"/>
</dbReference>
<feature type="domain" description="Glycosyltransferase 2-like" evidence="2">
    <location>
        <begin position="6"/>
        <end position="125"/>
    </location>
</feature>
<dbReference type="Proteomes" id="UP000501868">
    <property type="component" value="Chromosome"/>
</dbReference>
<evidence type="ECO:0000313" key="3">
    <source>
        <dbReference type="EMBL" id="QIZ06358.1"/>
    </source>
</evidence>
<dbReference type="InterPro" id="IPR001173">
    <property type="entry name" value="Glyco_trans_2-like"/>
</dbReference>
<gene>
    <name evidence="3" type="ORF">HFZ78_06270</name>
</gene>
<proteinExistence type="inferred from homology"/>
<evidence type="ECO:0000313" key="4">
    <source>
        <dbReference type="Proteomes" id="UP000501868"/>
    </source>
</evidence>
<reference evidence="3 4" key="1">
    <citation type="submission" date="2020-04" db="EMBL/GenBank/DDBJ databases">
        <title>Genome-Wide Identification of 5-Methylcytosine Sites in Bacterial Genomes By High-Throughput Sequencing of MspJI Restriction Fragments.</title>
        <authorList>
            <person name="Wu V."/>
        </authorList>
    </citation>
    <scope>NUCLEOTIDE SEQUENCE [LARGE SCALE GENOMIC DNA]</scope>
    <source>
        <strain evidence="3 4">S2</strain>
    </source>
</reference>
<evidence type="ECO:0000256" key="1">
    <source>
        <dbReference type="ARBA" id="ARBA00006739"/>
    </source>
</evidence>
<dbReference type="EMBL" id="CP051128">
    <property type="protein sequence ID" value="QIZ06358.1"/>
    <property type="molecule type" value="Genomic_DNA"/>
</dbReference>
<dbReference type="AlphaFoldDB" id="A0A6H1NYM4"/>
<keyword evidence="3" id="KW-0808">Transferase</keyword>
<dbReference type="PANTHER" id="PTHR22916:SF3">
    <property type="entry name" value="UDP-GLCNAC:BETAGAL BETA-1,3-N-ACETYLGLUCOSAMINYLTRANSFERASE-LIKE PROTEIN 1"/>
    <property type="match status" value="1"/>
</dbReference>
<accession>A0A6H1NYM4</accession>
<sequence length="237" mass="27844">MEPKVSIIIPFYNCSYVDQAIQSALNQTYPNVEIIVVDDGSTKYTEKLQPFQGDFYYLKKENGGTATALNLGISVASGKYIAWLSSDDYFLPEKISHQVAFMEKHNAKASFTNYDYVDKNNNILISWTCPRFSNVREVYEAFLRLNPVNGCSVVMEKEIFDHIGYFNPDMRYTHDYDMWFRMFLNGYPIHYLDEVLLKFRSHEEAGTKKYQPQIQEEIAFLNNKYRPLLKEYIRDFL</sequence>
<dbReference type="PANTHER" id="PTHR22916">
    <property type="entry name" value="GLYCOSYLTRANSFERASE"/>
    <property type="match status" value="1"/>
</dbReference>